<dbReference type="GO" id="GO:0046872">
    <property type="term" value="F:metal ion binding"/>
    <property type="evidence" value="ECO:0007669"/>
    <property type="project" value="UniProtKB-KW"/>
</dbReference>
<evidence type="ECO:0000313" key="12">
    <source>
        <dbReference type="Proteomes" id="UP000050996"/>
    </source>
</evidence>
<accession>A0A0Q3VG35</accession>
<comment type="caution">
    <text evidence="11">The sequence shown here is derived from an EMBL/GenBank/DDBJ whole genome shotgun (WGS) entry which is preliminary data.</text>
</comment>
<feature type="domain" description="Right handed beta helix" evidence="10">
    <location>
        <begin position="126"/>
        <end position="282"/>
    </location>
</feature>
<dbReference type="InterPro" id="IPR011050">
    <property type="entry name" value="Pectin_lyase_fold/virulence"/>
</dbReference>
<evidence type="ECO:0000256" key="7">
    <source>
        <dbReference type="ARBA" id="ARBA00023239"/>
    </source>
</evidence>
<dbReference type="Gene3D" id="2.160.20.10">
    <property type="entry name" value="Single-stranded right-handed beta-helix, Pectin lyase-like"/>
    <property type="match status" value="1"/>
</dbReference>
<evidence type="ECO:0000256" key="6">
    <source>
        <dbReference type="ARBA" id="ARBA00022837"/>
    </source>
</evidence>
<comment type="similarity">
    <text evidence="8">Belongs to the polysaccharide lyase 9 family.</text>
</comment>
<name>A0A0Q3VG35_9BACI</name>
<evidence type="ECO:0000256" key="1">
    <source>
        <dbReference type="ARBA" id="ARBA00001913"/>
    </source>
</evidence>
<dbReference type="InterPro" id="IPR006626">
    <property type="entry name" value="PbH1"/>
</dbReference>
<evidence type="ECO:0000256" key="5">
    <source>
        <dbReference type="ARBA" id="ARBA00022729"/>
    </source>
</evidence>
<organism evidence="11 12">
    <name type="scientific">Cytobacillus solani</name>
    <dbReference type="NCBI Taxonomy" id="1637975"/>
    <lineage>
        <taxon>Bacteria</taxon>
        <taxon>Bacillati</taxon>
        <taxon>Bacillota</taxon>
        <taxon>Bacilli</taxon>
        <taxon>Bacillales</taxon>
        <taxon>Bacillaceae</taxon>
        <taxon>Cytobacillus</taxon>
    </lineage>
</organism>
<dbReference type="SUPFAM" id="SSF51126">
    <property type="entry name" value="Pectin lyase-like"/>
    <property type="match status" value="1"/>
</dbReference>
<dbReference type="Pfam" id="PF13229">
    <property type="entry name" value="Beta_helix"/>
    <property type="match status" value="1"/>
</dbReference>
<keyword evidence="4" id="KW-0479">Metal-binding</keyword>
<dbReference type="PANTHER" id="PTHR40088">
    <property type="entry name" value="PECTATE LYASE (EUROFUNG)"/>
    <property type="match status" value="1"/>
</dbReference>
<dbReference type="EMBL" id="LJIX01000006">
    <property type="protein sequence ID" value="KQL17983.1"/>
    <property type="molecule type" value="Genomic_DNA"/>
</dbReference>
<dbReference type="AlphaFoldDB" id="A0A0Q3VG35"/>
<keyword evidence="5" id="KW-0732">Signal</keyword>
<dbReference type="GO" id="GO:0005576">
    <property type="term" value="C:extracellular region"/>
    <property type="evidence" value="ECO:0007669"/>
    <property type="project" value="UniProtKB-SubCell"/>
</dbReference>
<dbReference type="InterPro" id="IPR052052">
    <property type="entry name" value="Polysaccharide_Lyase_9"/>
</dbReference>
<evidence type="ECO:0000256" key="2">
    <source>
        <dbReference type="ARBA" id="ARBA00004613"/>
    </source>
</evidence>
<keyword evidence="6" id="KW-0106">Calcium</keyword>
<dbReference type="PANTHER" id="PTHR40088:SF1">
    <property type="entry name" value="PECTATE LYASE PEL9"/>
    <property type="match status" value="1"/>
</dbReference>
<dbReference type="RefSeq" id="WP_053479050.1">
    <property type="nucleotide sequence ID" value="NZ_CP041305.1"/>
</dbReference>
<feature type="domain" description="DUF1565" evidence="9">
    <location>
        <begin position="11"/>
        <end position="50"/>
    </location>
</feature>
<dbReference type="SMART" id="SM00710">
    <property type="entry name" value="PbH1"/>
    <property type="match status" value="7"/>
</dbReference>
<evidence type="ECO:0000259" key="9">
    <source>
        <dbReference type="Pfam" id="PF07602"/>
    </source>
</evidence>
<protein>
    <submittedName>
        <fullName evidence="11">Uncharacterized protein</fullName>
    </submittedName>
</protein>
<comment type="subcellular location">
    <subcellularLocation>
        <location evidence="2">Secreted</location>
    </subcellularLocation>
</comment>
<keyword evidence="3" id="KW-0964">Secreted</keyword>
<dbReference type="STRING" id="1637975.AN957_04740"/>
<dbReference type="PATRIC" id="fig|1637975.4.peg.635"/>
<evidence type="ECO:0000256" key="8">
    <source>
        <dbReference type="ARBA" id="ARBA00038263"/>
    </source>
</evidence>
<dbReference type="InterPro" id="IPR012334">
    <property type="entry name" value="Pectin_lyas_fold"/>
</dbReference>
<gene>
    <name evidence="11" type="ORF">AN957_04740</name>
</gene>
<dbReference type="Proteomes" id="UP000050996">
    <property type="component" value="Unassembled WGS sequence"/>
</dbReference>
<keyword evidence="7" id="KW-0456">Lyase</keyword>
<reference evidence="11 12" key="1">
    <citation type="submission" date="2015-09" db="EMBL/GenBank/DDBJ databases">
        <title>Genome sequencing project for genomic taxonomy and phylogenomics of Bacillus-like bacteria.</title>
        <authorList>
            <person name="Liu B."/>
            <person name="Wang J."/>
            <person name="Zhu Y."/>
            <person name="Liu G."/>
            <person name="Chen Q."/>
            <person name="Chen Z."/>
            <person name="Lan J."/>
            <person name="Che J."/>
            <person name="Ge C."/>
            <person name="Shi H."/>
            <person name="Pan Z."/>
            <person name="Liu X."/>
        </authorList>
    </citation>
    <scope>NUCLEOTIDE SEQUENCE [LARGE SCALE GENOMIC DNA]</scope>
    <source>
        <strain evidence="11 12">FJAT-18043</strain>
    </source>
</reference>
<comment type="cofactor">
    <cofactor evidence="1">
        <name>Ca(2+)</name>
        <dbReference type="ChEBI" id="CHEBI:29108"/>
    </cofactor>
</comment>
<keyword evidence="12" id="KW-1185">Reference proteome</keyword>
<proteinExistence type="inferred from homology"/>
<dbReference type="InterPro" id="IPR011459">
    <property type="entry name" value="DUF1565"/>
</dbReference>
<dbReference type="Pfam" id="PF07602">
    <property type="entry name" value="DUF1565"/>
    <property type="match status" value="1"/>
</dbReference>
<dbReference type="InterPro" id="IPR039448">
    <property type="entry name" value="Beta_helix"/>
</dbReference>
<evidence type="ECO:0000256" key="3">
    <source>
        <dbReference type="ARBA" id="ARBA00022525"/>
    </source>
</evidence>
<dbReference type="CDD" id="cd19958">
    <property type="entry name" value="pyocin_knob"/>
    <property type="match status" value="1"/>
</dbReference>
<evidence type="ECO:0000259" key="10">
    <source>
        <dbReference type="Pfam" id="PF13229"/>
    </source>
</evidence>
<dbReference type="GO" id="GO:0016837">
    <property type="term" value="F:carbon-oxygen lyase activity, acting on polysaccharides"/>
    <property type="evidence" value="ECO:0007669"/>
    <property type="project" value="TreeGrafter"/>
</dbReference>
<evidence type="ECO:0000256" key="4">
    <source>
        <dbReference type="ARBA" id="ARBA00022723"/>
    </source>
</evidence>
<evidence type="ECO:0000313" key="11">
    <source>
        <dbReference type="EMBL" id="KQL17983.1"/>
    </source>
</evidence>
<sequence>MAKEMYVSSTKGNNSYNGTLSQPFKTIQYAIDSASAGDVIYVQNGSYNERIQLNKSGTSDKPIKLVAYPDHRPIINGAGIKWTGNGNWGGLINFNRQSHWFFEGIHLENAYGMGFGDDYQEPSTVGSRNIQIKNCSVTKAGGSGFFVEFAEDILIDNLMAKETNKNLGQEGISLLNVNRFEIKNCQVINCYKEGIDVKDGCKNGTIHDCYVNNTVRVGIYVDAFSRDSSNIQVYNNIATVPNGAGFSTAAEAGGRLENILFRNNIVYDSLRGYNISSNNSETNLPYMMKNITFQHNIAFNSGFTGIFIVAKVENLLIENNILYPSKSYLSNCIQVYDLKMFDANTTIIRNNLLAAINTNKNIIRGSDYIVEANYDSVMIDPTGALTGTRNFALTKNSVARNAGYKGVDLGLILESSSNPPEENFEPQEVKIISDVNLFNAANAIKDFPPFQIRYTTITTEKAINDSNLPVQASGVLITYYISQTITGCYQEYQRIGTNERWIRFTLSESSWTNWSKR</sequence>